<keyword evidence="2 4" id="KW-0167">Capsid protein</keyword>
<name>A0A1Z1G6V2_9VIRU</name>
<dbReference type="GO" id="GO:0019028">
    <property type="term" value="C:viral capsid"/>
    <property type="evidence" value="ECO:0007669"/>
    <property type="project" value="UniProtKB-KW"/>
</dbReference>
<evidence type="ECO:0000256" key="1">
    <source>
        <dbReference type="ARBA" id="ARBA00004328"/>
    </source>
</evidence>
<proteinExistence type="predicted"/>
<dbReference type="InterPro" id="IPR008879">
    <property type="entry name" value="Coat_protein_tricho/vitivirus"/>
</dbReference>
<dbReference type="Pfam" id="PF05892">
    <property type="entry name" value="Tricho_coat"/>
    <property type="match status" value="1"/>
</dbReference>
<organism evidence="4">
    <name type="scientific">Trichovirus armeniacae</name>
    <dbReference type="NCBI Taxonomy" id="307677"/>
    <lineage>
        <taxon>Viruses</taxon>
        <taxon>Riboviria</taxon>
        <taxon>Orthornavirae</taxon>
        <taxon>Kitrinoviricota</taxon>
        <taxon>Alsuviricetes</taxon>
        <taxon>Tymovirales</taxon>
        <taxon>Betaflexiviridae</taxon>
        <taxon>Trivirinae</taxon>
        <taxon>Trichovirus</taxon>
    </lineage>
</organism>
<comment type="subcellular location">
    <subcellularLocation>
        <location evidence="1">Virion</location>
    </subcellularLocation>
</comment>
<protein>
    <submittedName>
        <fullName evidence="4">Coat protein</fullName>
    </submittedName>
</protein>
<accession>A0A1Z1G6V2</accession>
<dbReference type="EMBL" id="KX768275">
    <property type="protein sequence ID" value="ARV78730.1"/>
    <property type="molecule type" value="Genomic_RNA"/>
</dbReference>
<sequence length="193" mass="21758">MSALLNLRNKVDVQLRAFLAQEGRPLHGKTGVTVELILQSIFANIAIQGTSEQTEFLNEIVEVKESEDSTLLQSYNLRTVVNLIKMFKTSSTDGNINGMTFRQLCEAFAPEARDGLVRLKYMGVFTNLYGTMPEVGGKHPELMFDFNKGLNMLIMDQKRRTLITNMHRRLMQTEHAKSENEAKISAVSTDLCV</sequence>
<keyword evidence="3" id="KW-0946">Virion</keyword>
<evidence type="ECO:0000256" key="2">
    <source>
        <dbReference type="ARBA" id="ARBA00022561"/>
    </source>
</evidence>
<evidence type="ECO:0000256" key="3">
    <source>
        <dbReference type="ARBA" id="ARBA00022844"/>
    </source>
</evidence>
<dbReference type="PIRSF" id="PIRSF004075">
    <property type="entry name" value="Coat_protein_tricho/vitivirus"/>
    <property type="match status" value="1"/>
</dbReference>
<evidence type="ECO:0000313" key="4">
    <source>
        <dbReference type="EMBL" id="ARV78730.1"/>
    </source>
</evidence>
<reference evidence="4" key="1">
    <citation type="journal article" date="2017" name="Sigmulbyeong Yeongu">
        <title>First Report of Apricot pseudo-chlorotic leaf spot virus Infecting Peach Trees in South Korea.</title>
        <authorList>
            <person name="Bak S."/>
            <person name="Seo E."/>
            <person name="Kim S.Y."/>
            <person name="Park W.H."/>
            <person name="Lee S.-H."/>
        </authorList>
    </citation>
    <scope>NUCLEOTIDE SEQUENCE</scope>
    <source>
        <strain evidence="4">Yeongcheon</strain>
    </source>
</reference>